<protein>
    <recommendedName>
        <fullName evidence="3">Inositol polyphosphate-related phosphatase domain-containing protein</fullName>
    </recommendedName>
</protein>
<evidence type="ECO:0000256" key="1">
    <source>
        <dbReference type="ARBA" id="ARBA00010768"/>
    </source>
</evidence>
<dbReference type="GO" id="GO:0034485">
    <property type="term" value="F:phosphatidylinositol-3,4,5-trisphosphate 5-phosphatase activity"/>
    <property type="evidence" value="ECO:0007669"/>
    <property type="project" value="TreeGrafter"/>
</dbReference>
<keyword evidence="5" id="KW-1185">Reference proteome</keyword>
<dbReference type="Proteomes" id="UP000243459">
    <property type="component" value="Chromosome 2"/>
</dbReference>
<dbReference type="Gramene" id="ONK76975">
    <property type="protein sequence ID" value="ONK76975"/>
    <property type="gene ID" value="A4U43_C02F1830"/>
</dbReference>
<dbReference type="EMBL" id="CM007382">
    <property type="protein sequence ID" value="ONK76975.1"/>
    <property type="molecule type" value="Genomic_DNA"/>
</dbReference>
<evidence type="ECO:0000259" key="3">
    <source>
        <dbReference type="Pfam" id="PF22669"/>
    </source>
</evidence>
<accession>A0A5P1FF19</accession>
<dbReference type="Pfam" id="PF22669">
    <property type="entry name" value="Exo_endo_phos2"/>
    <property type="match status" value="1"/>
</dbReference>
<name>A0A5P1FF19_ASPOF</name>
<dbReference type="InterPro" id="IPR045849">
    <property type="entry name" value="IP5P_plant"/>
</dbReference>
<dbReference type="Gene3D" id="3.60.10.10">
    <property type="entry name" value="Endonuclease/exonuclease/phosphatase"/>
    <property type="match status" value="1"/>
</dbReference>
<dbReference type="SUPFAM" id="SSF56219">
    <property type="entry name" value="DNase I-like"/>
    <property type="match status" value="1"/>
</dbReference>
<dbReference type="GO" id="GO:0046856">
    <property type="term" value="P:phosphatidylinositol dephosphorylation"/>
    <property type="evidence" value="ECO:0007669"/>
    <property type="project" value="InterPro"/>
</dbReference>
<evidence type="ECO:0000313" key="5">
    <source>
        <dbReference type="Proteomes" id="UP000243459"/>
    </source>
</evidence>
<dbReference type="GO" id="GO:0004439">
    <property type="term" value="F:phosphatidylinositol-4,5-bisphosphate 5-phosphatase activity"/>
    <property type="evidence" value="ECO:0007669"/>
    <property type="project" value="TreeGrafter"/>
</dbReference>
<evidence type="ECO:0000256" key="2">
    <source>
        <dbReference type="ARBA" id="ARBA00022801"/>
    </source>
</evidence>
<proteinExistence type="inferred from homology"/>
<organism evidence="4 5">
    <name type="scientific">Asparagus officinalis</name>
    <name type="common">Garden asparagus</name>
    <dbReference type="NCBI Taxonomy" id="4686"/>
    <lineage>
        <taxon>Eukaryota</taxon>
        <taxon>Viridiplantae</taxon>
        <taxon>Streptophyta</taxon>
        <taxon>Embryophyta</taxon>
        <taxon>Tracheophyta</taxon>
        <taxon>Spermatophyta</taxon>
        <taxon>Magnoliopsida</taxon>
        <taxon>Liliopsida</taxon>
        <taxon>Asparagales</taxon>
        <taxon>Asparagaceae</taxon>
        <taxon>Asparagoideae</taxon>
        <taxon>Asparagus</taxon>
    </lineage>
</organism>
<dbReference type="OMA" id="VADICIP"/>
<comment type="similarity">
    <text evidence="1">Belongs to the inositol polyphosphate 5-phosphatase family.</text>
</comment>
<dbReference type="PANTHER" id="PTHR45666:SF15">
    <property type="entry name" value="TYPE I INOSITOL POLYPHOSPHATE 5-PHOSPHATASE 8"/>
    <property type="match status" value="1"/>
</dbReference>
<dbReference type="GO" id="GO:0004445">
    <property type="term" value="F:inositol-polyphosphate 5-phosphatase activity"/>
    <property type="evidence" value="ECO:0007669"/>
    <property type="project" value="InterPro"/>
</dbReference>
<keyword evidence="2" id="KW-0378">Hydrolase</keyword>
<gene>
    <name evidence="4" type="ORF">A4U43_C02F1830</name>
</gene>
<feature type="domain" description="Inositol polyphosphate-related phosphatase" evidence="3">
    <location>
        <begin position="16"/>
        <end position="135"/>
    </location>
</feature>
<dbReference type="InterPro" id="IPR036691">
    <property type="entry name" value="Endo/exonu/phosph_ase_sf"/>
</dbReference>
<dbReference type="PANTHER" id="PTHR45666">
    <property type="entry name" value="TYPE IV INOSITOL POLYPHOSPHATE 5-PHOSPHATASE 9"/>
    <property type="match status" value="1"/>
</dbReference>
<sequence length="189" mass="21865">MARKDRRRKATVDARLKARKIILLGDLNYRLVNSCDKTRELLEENEWEALLEKDQLRIEQRAGHVLRGWKEGKISFPPTYKYLPNSDCYAFSTAKHGDKPRTPAWCDRILWRGDGMKQISYSRYESQFSDHRPVHSLFSIKIDDYCDPLRPNTATAADSYSISSASSRVEAEEMLVITRAQSCLSATRF</sequence>
<dbReference type="AlphaFoldDB" id="A0A5P1FF19"/>
<dbReference type="InterPro" id="IPR000300">
    <property type="entry name" value="IPPc"/>
</dbReference>
<evidence type="ECO:0000313" key="4">
    <source>
        <dbReference type="EMBL" id="ONK76975.1"/>
    </source>
</evidence>
<reference evidence="5" key="1">
    <citation type="journal article" date="2017" name="Nat. Commun.">
        <title>The asparagus genome sheds light on the origin and evolution of a young Y chromosome.</title>
        <authorList>
            <person name="Harkess A."/>
            <person name="Zhou J."/>
            <person name="Xu C."/>
            <person name="Bowers J.E."/>
            <person name="Van der Hulst R."/>
            <person name="Ayyampalayam S."/>
            <person name="Mercati F."/>
            <person name="Riccardi P."/>
            <person name="McKain M.R."/>
            <person name="Kakrana A."/>
            <person name="Tang H."/>
            <person name="Ray J."/>
            <person name="Groenendijk J."/>
            <person name="Arikit S."/>
            <person name="Mathioni S.M."/>
            <person name="Nakano M."/>
            <person name="Shan H."/>
            <person name="Telgmann-Rauber A."/>
            <person name="Kanno A."/>
            <person name="Yue Z."/>
            <person name="Chen H."/>
            <person name="Li W."/>
            <person name="Chen Y."/>
            <person name="Xu X."/>
            <person name="Zhang Y."/>
            <person name="Luo S."/>
            <person name="Chen H."/>
            <person name="Gao J."/>
            <person name="Mao Z."/>
            <person name="Pires J.C."/>
            <person name="Luo M."/>
            <person name="Kudrna D."/>
            <person name="Wing R.A."/>
            <person name="Meyers B.C."/>
            <person name="Yi K."/>
            <person name="Kong H."/>
            <person name="Lavrijsen P."/>
            <person name="Sunseri F."/>
            <person name="Falavigna A."/>
            <person name="Ye Y."/>
            <person name="Leebens-Mack J.H."/>
            <person name="Chen G."/>
        </authorList>
    </citation>
    <scope>NUCLEOTIDE SEQUENCE [LARGE SCALE GENOMIC DNA]</scope>
    <source>
        <strain evidence="5">cv. DH0086</strain>
    </source>
</reference>